<accession>A0ABX1JHU7</accession>
<protein>
    <recommendedName>
        <fullName evidence="4">Primase C-terminal 1 domain-containing protein</fullName>
    </recommendedName>
</protein>
<feature type="region of interest" description="Disordered" evidence="1">
    <location>
        <begin position="451"/>
        <end position="477"/>
    </location>
</feature>
<feature type="compositionally biased region" description="Low complexity" evidence="1">
    <location>
        <begin position="191"/>
        <end position="200"/>
    </location>
</feature>
<dbReference type="Proteomes" id="UP000715441">
    <property type="component" value="Unassembled WGS sequence"/>
</dbReference>
<reference evidence="2 3" key="1">
    <citation type="submission" date="2020-04" db="EMBL/GenBank/DDBJ databases">
        <title>Novel species.</title>
        <authorList>
            <person name="Teo W.F.A."/>
            <person name="Lipun K."/>
            <person name="Srisuk N."/>
            <person name="Duangmal K."/>
        </authorList>
    </citation>
    <scope>NUCLEOTIDE SEQUENCE [LARGE SCALE GENOMIC DNA]</scope>
    <source>
        <strain evidence="2 3">K13G38</strain>
    </source>
</reference>
<evidence type="ECO:0000256" key="1">
    <source>
        <dbReference type="SAM" id="MobiDB-lite"/>
    </source>
</evidence>
<name>A0ABX1JHU7_9PSEU</name>
<feature type="region of interest" description="Disordered" evidence="1">
    <location>
        <begin position="183"/>
        <end position="215"/>
    </location>
</feature>
<proteinExistence type="predicted"/>
<evidence type="ECO:0008006" key="4">
    <source>
        <dbReference type="Google" id="ProtNLM"/>
    </source>
</evidence>
<gene>
    <name evidence="2" type="ORF">HFP15_40870</name>
</gene>
<evidence type="ECO:0000313" key="2">
    <source>
        <dbReference type="EMBL" id="NKQ59211.1"/>
    </source>
</evidence>
<dbReference type="EMBL" id="JAAXLS010000084">
    <property type="protein sequence ID" value="NKQ59211.1"/>
    <property type="molecule type" value="Genomic_DNA"/>
</dbReference>
<comment type="caution">
    <text evidence="2">The sequence shown here is derived from an EMBL/GenBank/DDBJ whole genome shotgun (WGS) entry which is preliminary data.</text>
</comment>
<sequence length="622" mass="67557">MPADDTRAGWGAPSTSHPAGYSPARLDALERRAFTAPFVLVTAHNDGAGTTTDRAEARRLAGERPEVVTIAGTLAPQLWAVDVDPADTGTDPEAGEAAGEELAAWCDGHGLPWLLRASGRPGGRHLIARVPAELLRELRALCRRLAAQHGPACTPRRTLRLLTAPHRAGLDAPVLAGTLTASDLPQHATDPSAASVPAGRAVRRRRRSAAAAAEGDRSAREFGDAIVRARAGWGPGRAWSAAKVPGSKAHEHGELWWRRYVWAVAVTVVAAEDSLSEPEAWSRFQRASPARARQLGLEAWRETYWQPAVAEAGRDRPRRRRLERRPAAEPVPLRAPEELTAEQAEAALLADALREAAQKQADLAGLRPQFAHSVAAAVHALAEAIAVRGGSISTRTWAERARLDPKTLRRARDFAAEHGVLYRARAYAEGTDDTDAWLPGPATTPFIEQRRETSPTRWYTPTADPAPLGQASPERLRHAHATERRLWSLRCELSAAAGASGQTFATSQHPAAKTLRSLWHQRRWWTSLTPDQQEQRRRQRRAMLGALHRSERSAWFDWLARREVVTAAADRAAAVAEPGAADVALLERAPRTIHLGMRDPAWRTGGTPAADPAGEQLALIAA</sequence>
<feature type="region of interest" description="Disordered" evidence="1">
    <location>
        <begin position="1"/>
        <end position="21"/>
    </location>
</feature>
<keyword evidence="3" id="KW-1185">Reference proteome</keyword>
<evidence type="ECO:0000313" key="3">
    <source>
        <dbReference type="Proteomes" id="UP000715441"/>
    </source>
</evidence>
<organism evidence="2 3">
    <name type="scientific">Amycolatopsis acididurans</name>
    <dbReference type="NCBI Taxonomy" id="2724524"/>
    <lineage>
        <taxon>Bacteria</taxon>
        <taxon>Bacillati</taxon>
        <taxon>Actinomycetota</taxon>
        <taxon>Actinomycetes</taxon>
        <taxon>Pseudonocardiales</taxon>
        <taxon>Pseudonocardiaceae</taxon>
        <taxon>Amycolatopsis</taxon>
    </lineage>
</organism>
<dbReference type="RefSeq" id="WP_168523775.1">
    <property type="nucleotide sequence ID" value="NZ_JAAXLS010000084.1"/>
</dbReference>